<feature type="compositionally biased region" description="Basic residues" evidence="7">
    <location>
        <begin position="1"/>
        <end position="12"/>
    </location>
</feature>
<comment type="caution">
    <text evidence="10">The sequence shown here is derived from an EMBL/GenBank/DDBJ whole genome shotgun (WGS) entry which is preliminary data.</text>
</comment>
<feature type="transmembrane region" description="Helical" evidence="8">
    <location>
        <begin position="891"/>
        <end position="911"/>
    </location>
</feature>
<keyword evidence="3" id="KW-0813">Transport</keyword>
<keyword evidence="4 8" id="KW-0812">Transmembrane</keyword>
<evidence type="ECO:0000256" key="2">
    <source>
        <dbReference type="ARBA" id="ARBA00008017"/>
    </source>
</evidence>
<evidence type="ECO:0000259" key="9">
    <source>
        <dbReference type="Pfam" id="PF00924"/>
    </source>
</evidence>
<feature type="transmembrane region" description="Helical" evidence="8">
    <location>
        <begin position="529"/>
        <end position="558"/>
    </location>
</feature>
<accession>A0A176W1U8</accession>
<feature type="region of interest" description="Disordered" evidence="7">
    <location>
        <begin position="73"/>
        <end position="120"/>
    </location>
</feature>
<dbReference type="FunFam" id="2.30.30.60:FF:000003">
    <property type="entry name" value="Predicted mechanosensitive ion channel"/>
    <property type="match status" value="1"/>
</dbReference>
<dbReference type="InterPro" id="IPR010920">
    <property type="entry name" value="LSM_dom_sf"/>
</dbReference>
<feature type="transmembrane region" description="Helical" evidence="8">
    <location>
        <begin position="578"/>
        <end position="596"/>
    </location>
</feature>
<evidence type="ECO:0000313" key="10">
    <source>
        <dbReference type="EMBL" id="OAE27027.1"/>
    </source>
</evidence>
<evidence type="ECO:0000256" key="8">
    <source>
        <dbReference type="SAM" id="Phobius"/>
    </source>
</evidence>
<gene>
    <name evidence="10" type="ORF">AXG93_1774s1370</name>
</gene>
<dbReference type="EMBL" id="LVLJ01002001">
    <property type="protein sequence ID" value="OAE27027.1"/>
    <property type="molecule type" value="Genomic_DNA"/>
</dbReference>
<keyword evidence="6 8" id="KW-0472">Membrane</keyword>
<dbReference type="Proteomes" id="UP000077202">
    <property type="component" value="Unassembled WGS sequence"/>
</dbReference>
<keyword evidence="11" id="KW-1185">Reference proteome</keyword>
<organism evidence="10 11">
    <name type="scientific">Marchantia polymorpha subsp. ruderalis</name>
    <dbReference type="NCBI Taxonomy" id="1480154"/>
    <lineage>
        <taxon>Eukaryota</taxon>
        <taxon>Viridiplantae</taxon>
        <taxon>Streptophyta</taxon>
        <taxon>Embryophyta</taxon>
        <taxon>Marchantiophyta</taxon>
        <taxon>Marchantiopsida</taxon>
        <taxon>Marchantiidae</taxon>
        <taxon>Marchantiales</taxon>
        <taxon>Marchantiaceae</taxon>
        <taxon>Marchantia</taxon>
    </lineage>
</organism>
<feature type="compositionally biased region" description="Low complexity" evidence="7">
    <location>
        <begin position="302"/>
        <end position="321"/>
    </location>
</feature>
<evidence type="ECO:0000313" key="11">
    <source>
        <dbReference type="Proteomes" id="UP000077202"/>
    </source>
</evidence>
<feature type="transmembrane region" description="Helical" evidence="8">
    <location>
        <begin position="495"/>
        <end position="517"/>
    </location>
</feature>
<dbReference type="PANTHER" id="PTHR31618">
    <property type="entry name" value="MECHANOSENSITIVE ION CHANNEL PROTEIN 5"/>
    <property type="match status" value="1"/>
</dbReference>
<comment type="subcellular location">
    <subcellularLocation>
        <location evidence="1">Membrane</location>
        <topology evidence="1">Multi-pass membrane protein</topology>
    </subcellularLocation>
</comment>
<dbReference type="GO" id="GO:0005886">
    <property type="term" value="C:plasma membrane"/>
    <property type="evidence" value="ECO:0007669"/>
    <property type="project" value="TreeGrafter"/>
</dbReference>
<dbReference type="Pfam" id="PF00924">
    <property type="entry name" value="MS_channel_2nd"/>
    <property type="match status" value="1"/>
</dbReference>
<keyword evidence="5 8" id="KW-1133">Transmembrane helix</keyword>
<feature type="compositionally biased region" description="Gly residues" evidence="7">
    <location>
        <begin position="266"/>
        <end position="276"/>
    </location>
</feature>
<feature type="region of interest" description="Disordered" evidence="7">
    <location>
        <begin position="133"/>
        <end position="234"/>
    </location>
</feature>
<protein>
    <recommendedName>
        <fullName evidence="9">Mechanosensitive ion channel MscS domain-containing protein</fullName>
    </recommendedName>
</protein>
<dbReference type="Gene3D" id="2.30.30.60">
    <property type="match status" value="1"/>
</dbReference>
<sequence>MNKIKAFTRMHSHNYEQLRGHQPQPDAASRSNWGHVGGGGNDDGVVGRGVDRLTGSQERVLLDRTEDSILALRSSHSSPISSSAAAAGSGSDPSAATVSPSLQNGGHSLKAPRGPLPSSAAFRRTCSSIASSPAVLAAATSAEEERRGGGGGGGGEVEKGSSLVRESSYDFWSDELEPEPERAGGWNKVDDGRIDEERCSSSSHRRTKSFEFGGGGGSSNEADPPSRLIREFLQKQSATGSTFLDLDMDMDELTAKGARPVRPGANGSGSGNGNGNGVAASARPNSSVRASPPGQLKETRMSQADQDSLSSSSFDSPSPTSRLRDPLASAGVRRPGEVVVDMPQNHRTSDFSSSSEEVSPLHEAAPLSGVGIRSRKAIPQPPIALDRKNSSNGGGGGAGAGAGAGGEVDPTARSPPMAYNKPPGFNRLKSRLVDVPKPPEMKAGDGKDEGRRSGGMSGALRSGLLGKLKRVDEEDDDPLKDADLPEKYRTRDKGFWTIAQWVSFLLILGGLATILAFRNLREMKRGGLMLWKWALLVMVVFSGRLVSGWIIWFFVIIIERNFLLRKRVLYFVYALRKGVQNCLWLGFALLAWHLMIDPKVDKDIAVVKYVTKILQCFLIGALIILVKTLIVKVFASSFHVSNFFERIQEALFNQYIMETLSGPPMLEIEQNHEEEMKFNEEIAILKEAGATGPNLPKMNDLPPLPPRRSGIIGASQMLNKSGGVPGGTKSGMIGKIGKPGEKKSQKLEEEGISVEHLTKLDQRNVSAWNMKRLVNIIRHSSLTHSIEETAYADAGVETEIQSEWQAKKAAKQIFKNVARKGAKVISEDDLLRFMREEEATKALHSFEGGFETKKITKQALKNWVINIYRERRALALSLNDTKTAVNKLHRIVDVIVGLIILVIWLLVLDIATTQLLLFTSSQFLLVILVWGNTLKTVLEAIVFLFVMHPFDVGDRCVVDGQQLVVEEMNILTTVFLGDYNVKIWYPNSVLATKPIQNYYRSPDMGDSVDFLTLTSTPMSKINELKESIKEYLLSKPQWWAPDFTLNVMEMTEGKRMKLTLGLKHTMNFQDLGERFKRKGELQYELKSRCTKLEIDFKPPAGEVNVNFRQEGPHEISLRKVE</sequence>
<feature type="domain" description="Mechanosensitive ion channel MscS" evidence="9">
    <location>
        <begin position="942"/>
        <end position="999"/>
    </location>
</feature>
<dbReference type="AlphaFoldDB" id="A0A176W1U8"/>
<dbReference type="GO" id="GO:0050982">
    <property type="term" value="P:detection of mechanical stimulus"/>
    <property type="evidence" value="ECO:0007669"/>
    <property type="project" value="UniProtKB-ARBA"/>
</dbReference>
<feature type="compositionally biased region" description="Gly residues" evidence="7">
    <location>
        <begin position="392"/>
        <end position="406"/>
    </location>
</feature>
<dbReference type="SUPFAM" id="SSF50182">
    <property type="entry name" value="Sm-like ribonucleoproteins"/>
    <property type="match status" value="1"/>
</dbReference>
<feature type="compositionally biased region" description="Basic and acidic residues" evidence="7">
    <location>
        <begin position="431"/>
        <end position="452"/>
    </location>
</feature>
<reference evidence="10" key="1">
    <citation type="submission" date="2016-03" db="EMBL/GenBank/DDBJ databases">
        <title>Mechanisms controlling the formation of the plant cell surface in tip-growing cells are functionally conserved among land plants.</title>
        <authorList>
            <person name="Honkanen S."/>
            <person name="Jones V.A."/>
            <person name="Morieri G."/>
            <person name="Champion C."/>
            <person name="Hetherington A.J."/>
            <person name="Kelly S."/>
            <person name="Saint-Marcoux D."/>
            <person name="Proust H."/>
            <person name="Prescott H."/>
            <person name="Dolan L."/>
        </authorList>
    </citation>
    <scope>NUCLEOTIDE SEQUENCE [LARGE SCALE GENOMIC DNA]</scope>
    <source>
        <tissue evidence="10">Whole gametophyte</tissue>
    </source>
</reference>
<name>A0A176W1U8_MARPO</name>
<dbReference type="GO" id="GO:0008381">
    <property type="term" value="F:mechanosensitive monoatomic ion channel activity"/>
    <property type="evidence" value="ECO:0007669"/>
    <property type="project" value="TreeGrafter"/>
</dbReference>
<dbReference type="InterPro" id="IPR016688">
    <property type="entry name" value="MscS-like_plants/fungi"/>
</dbReference>
<dbReference type="InterPro" id="IPR006685">
    <property type="entry name" value="MscS_channel_2nd"/>
</dbReference>
<feature type="region of interest" description="Disordered" evidence="7">
    <location>
        <begin position="1"/>
        <end position="59"/>
    </location>
</feature>
<evidence type="ECO:0000256" key="1">
    <source>
        <dbReference type="ARBA" id="ARBA00004141"/>
    </source>
</evidence>
<feature type="transmembrane region" description="Helical" evidence="8">
    <location>
        <begin position="616"/>
        <end position="635"/>
    </location>
</feature>
<evidence type="ECO:0000256" key="6">
    <source>
        <dbReference type="ARBA" id="ARBA00023136"/>
    </source>
</evidence>
<evidence type="ECO:0000256" key="5">
    <source>
        <dbReference type="ARBA" id="ARBA00022989"/>
    </source>
</evidence>
<dbReference type="PANTHER" id="PTHR31618:SF1">
    <property type="entry name" value="EF-HAND DOMAIN-CONTAINING PROTEIN"/>
    <property type="match status" value="1"/>
</dbReference>
<comment type="similarity">
    <text evidence="2">Belongs to the MscS (TC 1.A.23) family.</text>
</comment>
<feature type="compositionally biased region" description="Low complexity" evidence="7">
    <location>
        <begin position="74"/>
        <end position="96"/>
    </location>
</feature>
<evidence type="ECO:0000256" key="7">
    <source>
        <dbReference type="SAM" id="MobiDB-lite"/>
    </source>
</evidence>
<dbReference type="InterPro" id="IPR023408">
    <property type="entry name" value="MscS_beta-dom_sf"/>
</dbReference>
<dbReference type="GO" id="GO:0006820">
    <property type="term" value="P:monoatomic anion transport"/>
    <property type="evidence" value="ECO:0007669"/>
    <property type="project" value="TreeGrafter"/>
</dbReference>
<feature type="region of interest" description="Disordered" evidence="7">
    <location>
        <begin position="254"/>
        <end position="460"/>
    </location>
</feature>
<evidence type="ECO:0000256" key="3">
    <source>
        <dbReference type="ARBA" id="ARBA00022448"/>
    </source>
</evidence>
<evidence type="ECO:0000256" key="4">
    <source>
        <dbReference type="ARBA" id="ARBA00022692"/>
    </source>
</evidence>
<proteinExistence type="inferred from homology"/>
<feature type="region of interest" description="Disordered" evidence="7">
    <location>
        <begin position="723"/>
        <end position="745"/>
    </location>
</feature>
<feature type="transmembrane region" description="Helical" evidence="8">
    <location>
        <begin position="923"/>
        <end position="947"/>
    </location>
</feature>
<feature type="compositionally biased region" description="Polar residues" evidence="7">
    <location>
        <begin position="97"/>
        <end position="106"/>
    </location>
</feature>
<feature type="compositionally biased region" description="Basic and acidic residues" evidence="7">
    <location>
        <begin position="188"/>
        <end position="199"/>
    </location>
</feature>